<proteinExistence type="predicted"/>
<dbReference type="AlphaFoldDB" id="A0A543D9G8"/>
<dbReference type="Proteomes" id="UP000315677">
    <property type="component" value="Unassembled WGS sequence"/>
</dbReference>
<dbReference type="Gene3D" id="3.10.590.10">
    <property type="entry name" value="ph1033 like domains"/>
    <property type="match status" value="1"/>
</dbReference>
<dbReference type="RefSeq" id="WP_142059464.1">
    <property type="nucleotide sequence ID" value="NZ_VFPA01000004.1"/>
</dbReference>
<gene>
    <name evidence="2" type="ORF">FB558_6142</name>
</gene>
<dbReference type="Pfam" id="PF01878">
    <property type="entry name" value="EVE"/>
    <property type="match status" value="1"/>
</dbReference>
<dbReference type="OrthoDB" id="3690932at2"/>
<dbReference type="EMBL" id="VFPA01000004">
    <property type="protein sequence ID" value="TQM05918.1"/>
    <property type="molecule type" value="Genomic_DNA"/>
</dbReference>
<protein>
    <submittedName>
        <fullName evidence="2">EVE domain-containing protein</fullName>
    </submittedName>
</protein>
<sequence>MRRWVWTTRPEAYPDLDLPGASWCCSPATRAGDLGVVYRSRERKDISHLVAVRSDAVVTGGAPVCDVRLVARFPQPLPLARMRADPVLREWPALRAGFVQRCFPVPDAVWTRLCELLGIPDATNGTSVAP</sequence>
<name>A0A543D9G8_9PSEU</name>
<keyword evidence="3" id="KW-1185">Reference proteome</keyword>
<feature type="domain" description="EVE" evidence="1">
    <location>
        <begin position="30"/>
        <end position="116"/>
    </location>
</feature>
<accession>A0A543D9G8</accession>
<reference evidence="2 3" key="1">
    <citation type="submission" date="2019-06" db="EMBL/GenBank/DDBJ databases">
        <title>Sequencing the genomes of 1000 actinobacteria strains.</title>
        <authorList>
            <person name="Klenk H.-P."/>
        </authorList>
    </citation>
    <scope>NUCLEOTIDE SEQUENCE [LARGE SCALE GENOMIC DNA]</scope>
    <source>
        <strain evidence="2 3">DSM 45301</strain>
    </source>
</reference>
<organism evidence="2 3">
    <name type="scientific">Pseudonocardia kunmingensis</name>
    <dbReference type="NCBI Taxonomy" id="630975"/>
    <lineage>
        <taxon>Bacteria</taxon>
        <taxon>Bacillati</taxon>
        <taxon>Actinomycetota</taxon>
        <taxon>Actinomycetes</taxon>
        <taxon>Pseudonocardiales</taxon>
        <taxon>Pseudonocardiaceae</taxon>
        <taxon>Pseudonocardia</taxon>
    </lineage>
</organism>
<dbReference type="InterPro" id="IPR002740">
    <property type="entry name" value="EVE_domain"/>
</dbReference>
<evidence type="ECO:0000313" key="2">
    <source>
        <dbReference type="EMBL" id="TQM05918.1"/>
    </source>
</evidence>
<dbReference type="InterPro" id="IPR015947">
    <property type="entry name" value="PUA-like_sf"/>
</dbReference>
<dbReference type="SUPFAM" id="SSF88697">
    <property type="entry name" value="PUA domain-like"/>
    <property type="match status" value="1"/>
</dbReference>
<evidence type="ECO:0000313" key="3">
    <source>
        <dbReference type="Proteomes" id="UP000315677"/>
    </source>
</evidence>
<evidence type="ECO:0000259" key="1">
    <source>
        <dbReference type="Pfam" id="PF01878"/>
    </source>
</evidence>
<comment type="caution">
    <text evidence="2">The sequence shown here is derived from an EMBL/GenBank/DDBJ whole genome shotgun (WGS) entry which is preliminary data.</text>
</comment>